<dbReference type="SMART" id="SM00320">
    <property type="entry name" value="WD40"/>
    <property type="match status" value="4"/>
</dbReference>
<dbReference type="GO" id="GO:0005737">
    <property type="term" value="C:cytoplasm"/>
    <property type="evidence" value="ECO:0007669"/>
    <property type="project" value="UniProtKB-SubCell"/>
</dbReference>
<dbReference type="Pfam" id="PF00400">
    <property type="entry name" value="WD40"/>
    <property type="match status" value="3"/>
</dbReference>
<evidence type="ECO:0000256" key="4">
    <source>
        <dbReference type="ARBA" id="ARBA00040453"/>
    </source>
</evidence>
<evidence type="ECO:0000256" key="1">
    <source>
        <dbReference type="ARBA" id="ARBA00004496"/>
    </source>
</evidence>
<dbReference type="InterPro" id="IPR015943">
    <property type="entry name" value="WD40/YVTN_repeat-like_dom_sf"/>
</dbReference>
<feature type="compositionally biased region" description="Basic and acidic residues" evidence="7">
    <location>
        <begin position="52"/>
        <end position="65"/>
    </location>
</feature>
<keyword evidence="2" id="KW-0963">Cytoplasm</keyword>
<comment type="caution">
    <text evidence="8">The sequence shown here is derived from an EMBL/GenBank/DDBJ whole genome shotgun (WGS) entry which is preliminary data.</text>
</comment>
<dbReference type="AlphaFoldDB" id="A0A8X6GHC6"/>
<evidence type="ECO:0000313" key="9">
    <source>
        <dbReference type="Proteomes" id="UP000887116"/>
    </source>
</evidence>
<dbReference type="InterPro" id="IPR016177">
    <property type="entry name" value="DNA-bd_dom_sf"/>
</dbReference>
<dbReference type="GO" id="GO:0003677">
    <property type="term" value="F:DNA binding"/>
    <property type="evidence" value="ECO:0007669"/>
    <property type="project" value="InterPro"/>
</dbReference>
<dbReference type="PANTHER" id="PTHR22842">
    <property type="entry name" value="WD40 REPEAT PROTEIN"/>
    <property type="match status" value="1"/>
</dbReference>
<feature type="repeat" description="WD" evidence="6">
    <location>
        <begin position="331"/>
        <end position="374"/>
    </location>
</feature>
<accession>A0A8X6GHC6</accession>
<feature type="region of interest" description="Disordered" evidence="7">
    <location>
        <begin position="46"/>
        <end position="82"/>
    </location>
</feature>
<dbReference type="EMBL" id="BMAO01015480">
    <property type="protein sequence ID" value="GFR02000.1"/>
    <property type="molecule type" value="Genomic_DNA"/>
</dbReference>
<dbReference type="SUPFAM" id="SSF50978">
    <property type="entry name" value="WD40 repeat-like"/>
    <property type="match status" value="1"/>
</dbReference>
<dbReference type="PROSITE" id="PS50082">
    <property type="entry name" value="WD_REPEATS_2"/>
    <property type="match status" value="2"/>
</dbReference>
<dbReference type="PROSITE" id="PS50294">
    <property type="entry name" value="WD_REPEATS_REGION"/>
    <property type="match status" value="1"/>
</dbReference>
<reference evidence="8" key="1">
    <citation type="submission" date="2020-07" db="EMBL/GenBank/DDBJ databases">
        <title>Multicomponent nature underlies the extraordinary mechanical properties of spider dragline silk.</title>
        <authorList>
            <person name="Kono N."/>
            <person name="Nakamura H."/>
            <person name="Mori M."/>
            <person name="Yoshida Y."/>
            <person name="Ohtoshi R."/>
            <person name="Malay A.D."/>
            <person name="Moran D.A.P."/>
            <person name="Tomita M."/>
            <person name="Numata K."/>
            <person name="Arakawa K."/>
        </authorList>
    </citation>
    <scope>NUCLEOTIDE SEQUENCE</scope>
</reference>
<dbReference type="PANTHER" id="PTHR22842:SF3">
    <property type="entry name" value="WD REPEAT DOMAIN-CONTAINING PROTEIN 83"/>
    <property type="match status" value="1"/>
</dbReference>
<name>A0A8X6GHC6_TRICU</name>
<keyword evidence="6" id="KW-0853">WD repeat</keyword>
<feature type="repeat" description="WD" evidence="6">
    <location>
        <begin position="289"/>
        <end position="330"/>
    </location>
</feature>
<evidence type="ECO:0000256" key="2">
    <source>
        <dbReference type="ARBA" id="ARBA00022490"/>
    </source>
</evidence>
<protein>
    <recommendedName>
        <fullName evidence="4">WD repeat domain-containing protein 83</fullName>
    </recommendedName>
    <alternativeName>
        <fullName evidence="5">Mitogen-activated protein kinase organizer 1</fullName>
    </alternativeName>
</protein>
<comment type="subcellular location">
    <subcellularLocation>
        <location evidence="1">Cytoplasm</location>
    </subcellularLocation>
</comment>
<sequence>MEENKVVETINVRFDEGKRGVDSGKTFTGPVRNYILKDFPEDGDIFSAVGDQVDHPEADRERDTRPGGAGSESQTGGTPTLRPCASIPWICKPVERKDKSRTDIYSFFEGSNVRLRSFNEVQKYCKDNNIDYDQNLFNFSGKNSSSGKVADLLNLPLEEEANLAEVRIPKTYKEATRTPEAANWEGAMDKEMQVMYDHKVWNLVEPPKEAKVLGSFGFIEVRLDDGVTFPAGWCVNRVSVPWMSTSSPQYRLGGGENVGFDVLSHFIMTSSLDGFCHVYDIRNGQVLYTFGEGAAISYAKFSRNGKYIMASTQDDTIKLWDFTKSMCVKVYKGHTNKTYSIFADFTTGGKYVVSGSEDRNIYVWHLNSKKLVQTLEGHSDVVVCVDCHPDRNLIASGGLEEDKSIKLWKSADLHNSEY</sequence>
<dbReference type="InterPro" id="IPR036322">
    <property type="entry name" value="WD40_repeat_dom_sf"/>
</dbReference>
<proteinExistence type="inferred from homology"/>
<evidence type="ECO:0000256" key="5">
    <source>
        <dbReference type="ARBA" id="ARBA00042222"/>
    </source>
</evidence>
<dbReference type="GO" id="GO:0071013">
    <property type="term" value="C:catalytic step 2 spliceosome"/>
    <property type="evidence" value="ECO:0007669"/>
    <property type="project" value="TreeGrafter"/>
</dbReference>
<organism evidence="8 9">
    <name type="scientific">Trichonephila clavata</name>
    <name type="common">Joro spider</name>
    <name type="synonym">Nephila clavata</name>
    <dbReference type="NCBI Taxonomy" id="2740835"/>
    <lineage>
        <taxon>Eukaryota</taxon>
        <taxon>Metazoa</taxon>
        <taxon>Ecdysozoa</taxon>
        <taxon>Arthropoda</taxon>
        <taxon>Chelicerata</taxon>
        <taxon>Arachnida</taxon>
        <taxon>Araneae</taxon>
        <taxon>Araneomorphae</taxon>
        <taxon>Entelegynae</taxon>
        <taxon>Araneoidea</taxon>
        <taxon>Nephilidae</taxon>
        <taxon>Trichonephila</taxon>
    </lineage>
</organism>
<gene>
    <name evidence="8" type="primary">POLX_1275</name>
    <name evidence="8" type="ORF">TNCT_511041</name>
</gene>
<dbReference type="OrthoDB" id="413361at2759"/>
<dbReference type="Proteomes" id="UP000887116">
    <property type="component" value="Unassembled WGS sequence"/>
</dbReference>
<evidence type="ECO:0000256" key="7">
    <source>
        <dbReference type="SAM" id="MobiDB-lite"/>
    </source>
</evidence>
<evidence type="ECO:0000313" key="8">
    <source>
        <dbReference type="EMBL" id="GFR02000.1"/>
    </source>
</evidence>
<dbReference type="Gene3D" id="2.130.10.10">
    <property type="entry name" value="YVTN repeat-like/Quinoprotein amine dehydrogenase"/>
    <property type="match status" value="1"/>
</dbReference>
<keyword evidence="9" id="KW-1185">Reference proteome</keyword>
<dbReference type="InterPro" id="IPR051980">
    <property type="entry name" value="WD_repeat_MORG1"/>
</dbReference>
<dbReference type="InterPro" id="IPR001680">
    <property type="entry name" value="WD40_rpt"/>
</dbReference>
<dbReference type="GO" id="GO:0000398">
    <property type="term" value="P:mRNA splicing, via spliceosome"/>
    <property type="evidence" value="ECO:0007669"/>
    <property type="project" value="TreeGrafter"/>
</dbReference>
<evidence type="ECO:0000256" key="3">
    <source>
        <dbReference type="ARBA" id="ARBA00038145"/>
    </source>
</evidence>
<dbReference type="Gene3D" id="3.30.890.10">
    <property type="entry name" value="Methyl-cpg-binding Protein 2, Chain A"/>
    <property type="match status" value="1"/>
</dbReference>
<evidence type="ECO:0000256" key="6">
    <source>
        <dbReference type="PROSITE-ProRule" id="PRU00221"/>
    </source>
</evidence>
<comment type="similarity">
    <text evidence="3">Belongs to the WD repeat MORG1 family.</text>
</comment>
<dbReference type="SUPFAM" id="SSF54171">
    <property type="entry name" value="DNA-binding domain"/>
    <property type="match status" value="1"/>
</dbReference>